<accession>A0A8T2IXN8</accession>
<sequence length="70" mass="7905">MSRQSTASVNPFQEDTATLFAARWLHQLEQTNDDVSQLFWEKKNSSKACKPPTMLVGVNGLKTLLEDGYM</sequence>
<organism evidence="1 2">
    <name type="scientific">Hymenochirus boettgeri</name>
    <name type="common">Congo dwarf clawed frog</name>
    <dbReference type="NCBI Taxonomy" id="247094"/>
    <lineage>
        <taxon>Eukaryota</taxon>
        <taxon>Metazoa</taxon>
        <taxon>Chordata</taxon>
        <taxon>Craniata</taxon>
        <taxon>Vertebrata</taxon>
        <taxon>Euteleostomi</taxon>
        <taxon>Amphibia</taxon>
        <taxon>Batrachia</taxon>
        <taxon>Anura</taxon>
        <taxon>Pipoidea</taxon>
        <taxon>Pipidae</taxon>
        <taxon>Pipinae</taxon>
        <taxon>Hymenochirus</taxon>
    </lineage>
</organism>
<evidence type="ECO:0000313" key="1">
    <source>
        <dbReference type="EMBL" id="KAG8435788.1"/>
    </source>
</evidence>
<dbReference type="Proteomes" id="UP000812440">
    <property type="component" value="Chromosome 7"/>
</dbReference>
<proteinExistence type="predicted"/>
<keyword evidence="2" id="KW-1185">Reference proteome</keyword>
<reference evidence="1" key="1">
    <citation type="thesis" date="2020" institute="ProQuest LLC" country="789 East Eisenhower Parkway, Ann Arbor, MI, USA">
        <title>Comparative Genomics and Chromosome Evolution.</title>
        <authorList>
            <person name="Mudd A.B."/>
        </authorList>
    </citation>
    <scope>NUCLEOTIDE SEQUENCE</scope>
    <source>
        <strain evidence="1">Female2</strain>
        <tissue evidence="1">Blood</tissue>
    </source>
</reference>
<dbReference type="EMBL" id="JAACNH010000008">
    <property type="protein sequence ID" value="KAG8435788.1"/>
    <property type="molecule type" value="Genomic_DNA"/>
</dbReference>
<dbReference type="AlphaFoldDB" id="A0A8T2IXN8"/>
<evidence type="ECO:0000313" key="2">
    <source>
        <dbReference type="Proteomes" id="UP000812440"/>
    </source>
</evidence>
<protein>
    <submittedName>
        <fullName evidence="1">Uncharacterized protein</fullName>
    </submittedName>
</protein>
<name>A0A8T2IXN8_9PIPI</name>
<comment type="caution">
    <text evidence="1">The sequence shown here is derived from an EMBL/GenBank/DDBJ whole genome shotgun (WGS) entry which is preliminary data.</text>
</comment>
<gene>
    <name evidence="1" type="ORF">GDO86_013652</name>
</gene>